<gene>
    <name evidence="3" type="ORF">CLV49_2199</name>
</gene>
<dbReference type="SMART" id="SM00422">
    <property type="entry name" value="HTH_MERR"/>
    <property type="match status" value="1"/>
</dbReference>
<keyword evidence="1 3" id="KW-0238">DNA-binding</keyword>
<dbReference type="AlphaFoldDB" id="A0A2P8GX90"/>
<feature type="domain" description="HTH merR-type" evidence="2">
    <location>
        <begin position="17"/>
        <end position="87"/>
    </location>
</feature>
<name>A0A2P8GX90_9MICO</name>
<dbReference type="Gene3D" id="3.20.80.10">
    <property type="entry name" value="Regulatory factor, effector binding domain"/>
    <property type="match status" value="1"/>
</dbReference>
<dbReference type="SMART" id="SM00871">
    <property type="entry name" value="AraC_E_bind"/>
    <property type="match status" value="1"/>
</dbReference>
<dbReference type="GO" id="GO:0003700">
    <property type="term" value="F:DNA-binding transcription factor activity"/>
    <property type="evidence" value="ECO:0007669"/>
    <property type="project" value="InterPro"/>
</dbReference>
<dbReference type="Pfam" id="PF13411">
    <property type="entry name" value="MerR_1"/>
    <property type="match status" value="1"/>
</dbReference>
<dbReference type="InterPro" id="IPR010499">
    <property type="entry name" value="AraC_E-bd"/>
</dbReference>
<dbReference type="InterPro" id="IPR047057">
    <property type="entry name" value="MerR_fam"/>
</dbReference>
<dbReference type="InterPro" id="IPR000551">
    <property type="entry name" value="MerR-type_HTH_dom"/>
</dbReference>
<protein>
    <submittedName>
        <fullName evidence="3">DNA-binding transcriptional MerR regulator</fullName>
    </submittedName>
</protein>
<dbReference type="EMBL" id="PYAU01000001">
    <property type="protein sequence ID" value="PSL38574.1"/>
    <property type="molecule type" value="Genomic_DNA"/>
</dbReference>
<dbReference type="Proteomes" id="UP000241203">
    <property type="component" value="Unassembled WGS sequence"/>
</dbReference>
<evidence type="ECO:0000256" key="1">
    <source>
        <dbReference type="ARBA" id="ARBA00023125"/>
    </source>
</evidence>
<proteinExistence type="predicted"/>
<dbReference type="CDD" id="cd01107">
    <property type="entry name" value="HTH_BmrR"/>
    <property type="match status" value="1"/>
</dbReference>
<dbReference type="GO" id="GO:0003677">
    <property type="term" value="F:DNA binding"/>
    <property type="evidence" value="ECO:0007669"/>
    <property type="project" value="UniProtKB-KW"/>
</dbReference>
<dbReference type="InterPro" id="IPR011256">
    <property type="entry name" value="Reg_factor_effector_dom_sf"/>
</dbReference>
<accession>A0A2P8GX90</accession>
<organism evidence="3 4">
    <name type="scientific">Labedella gwakjiensis</name>
    <dbReference type="NCBI Taxonomy" id="390269"/>
    <lineage>
        <taxon>Bacteria</taxon>
        <taxon>Bacillati</taxon>
        <taxon>Actinomycetota</taxon>
        <taxon>Actinomycetes</taxon>
        <taxon>Micrococcales</taxon>
        <taxon>Microbacteriaceae</taxon>
        <taxon>Labedella</taxon>
    </lineage>
</organism>
<dbReference type="PANTHER" id="PTHR30204:SF97">
    <property type="entry name" value="MERR FAMILY REGULATORY PROTEIN"/>
    <property type="match status" value="1"/>
</dbReference>
<dbReference type="Pfam" id="PF06445">
    <property type="entry name" value="GyrI-like"/>
    <property type="match status" value="1"/>
</dbReference>
<dbReference type="SUPFAM" id="SSF55136">
    <property type="entry name" value="Probable bacterial effector-binding domain"/>
    <property type="match status" value="1"/>
</dbReference>
<sequence>MGRGQRAIDENGHVTARMTIGDFSRATRLTAKALRFYHREGILVPASIDPDSGYRLYAPEQIADAQVVRRLRSLDIPVGTVREVLDAPDLATRTDRVSEHLARLESQLEKTRSAVAMLKGLVAEAPLRPGILHRSVPATPAVVIRETIDLADLGPWYDDARAELRGLLSKRGVRPSGPLGGLWSTALFLDERGKAALFLPVTSIEGFGALPGRATAEVLPAVDLAVAVHRGTDDGIDGTYGALGAYVAEHELGVDGPIRESYVEESTGESPELVTEIGWPIFRVAR</sequence>
<dbReference type="PROSITE" id="PS50937">
    <property type="entry name" value="HTH_MERR_2"/>
    <property type="match status" value="1"/>
</dbReference>
<dbReference type="SUPFAM" id="SSF46955">
    <property type="entry name" value="Putative DNA-binding domain"/>
    <property type="match status" value="1"/>
</dbReference>
<dbReference type="PANTHER" id="PTHR30204">
    <property type="entry name" value="REDOX-CYCLING DRUG-SENSING TRANSCRIPTIONAL ACTIVATOR SOXR"/>
    <property type="match status" value="1"/>
</dbReference>
<evidence type="ECO:0000313" key="3">
    <source>
        <dbReference type="EMBL" id="PSL38574.1"/>
    </source>
</evidence>
<dbReference type="InterPro" id="IPR009061">
    <property type="entry name" value="DNA-bd_dom_put_sf"/>
</dbReference>
<evidence type="ECO:0000313" key="4">
    <source>
        <dbReference type="Proteomes" id="UP000241203"/>
    </source>
</evidence>
<comment type="caution">
    <text evidence="3">The sequence shown here is derived from an EMBL/GenBank/DDBJ whole genome shotgun (WGS) entry which is preliminary data.</text>
</comment>
<evidence type="ECO:0000259" key="2">
    <source>
        <dbReference type="PROSITE" id="PS50937"/>
    </source>
</evidence>
<dbReference type="InterPro" id="IPR029442">
    <property type="entry name" value="GyrI-like"/>
</dbReference>
<reference evidence="3 4" key="1">
    <citation type="submission" date="2018-03" db="EMBL/GenBank/DDBJ databases">
        <title>Genomic Encyclopedia of Archaeal and Bacterial Type Strains, Phase II (KMG-II): from individual species to whole genera.</title>
        <authorList>
            <person name="Goeker M."/>
        </authorList>
    </citation>
    <scope>NUCLEOTIDE SEQUENCE [LARGE SCALE GENOMIC DNA]</scope>
    <source>
        <strain evidence="3 4">DSM 21548</strain>
    </source>
</reference>
<dbReference type="Gene3D" id="1.10.1660.10">
    <property type="match status" value="1"/>
</dbReference>